<gene>
    <name evidence="3" type="ORF">AGLY_003388</name>
</gene>
<dbReference type="Pfam" id="PF07530">
    <property type="entry name" value="PRE_C2HC"/>
    <property type="match status" value="1"/>
</dbReference>
<dbReference type="SUPFAM" id="SSF56219">
    <property type="entry name" value="DNase I-like"/>
    <property type="match status" value="1"/>
</dbReference>
<evidence type="ECO:0000256" key="1">
    <source>
        <dbReference type="SAM" id="MobiDB-lite"/>
    </source>
</evidence>
<feature type="region of interest" description="Disordered" evidence="1">
    <location>
        <begin position="1"/>
        <end position="29"/>
    </location>
</feature>
<evidence type="ECO:0000259" key="2">
    <source>
        <dbReference type="SMART" id="SM00596"/>
    </source>
</evidence>
<dbReference type="InterPro" id="IPR005135">
    <property type="entry name" value="Endo/exonuclease/phosphatase"/>
</dbReference>
<evidence type="ECO:0000313" key="4">
    <source>
        <dbReference type="Proteomes" id="UP000475862"/>
    </source>
</evidence>
<accession>A0A6G0TZH5</accession>
<evidence type="ECO:0000313" key="3">
    <source>
        <dbReference type="EMBL" id="KAE9542261.1"/>
    </source>
</evidence>
<dbReference type="Proteomes" id="UP000475862">
    <property type="component" value="Unassembled WGS sequence"/>
</dbReference>
<dbReference type="OrthoDB" id="7474049at2759"/>
<dbReference type="GO" id="GO:0003824">
    <property type="term" value="F:catalytic activity"/>
    <property type="evidence" value="ECO:0007669"/>
    <property type="project" value="InterPro"/>
</dbReference>
<dbReference type="PANTHER" id="PTHR33273">
    <property type="entry name" value="DOMAIN-CONTAINING PROTEIN, PUTATIVE-RELATED"/>
    <property type="match status" value="1"/>
</dbReference>
<dbReference type="InterPro" id="IPR036691">
    <property type="entry name" value="Endo/exonu/phosph_ase_sf"/>
</dbReference>
<comment type="caution">
    <text evidence="3">The sequence shown here is derived from an EMBL/GenBank/DDBJ whole genome shotgun (WGS) entry which is preliminary data.</text>
</comment>
<proteinExistence type="predicted"/>
<feature type="domain" description="Pre-C2HC" evidence="2">
    <location>
        <begin position="212"/>
        <end position="280"/>
    </location>
</feature>
<sequence length="719" mass="80765">MSSTKIKHNTNSGNSNQQTNTKTNTSKQTTNVNENTQTHLTHGNSAVDVNTSDGFTLVKGKRVLSTSSQASSSSVTTNTPQLHNNKKTKLFKTTNRFQILSHDIDPGPDPPMSPNLDNDGHNDVFKPPPPIFVRGVTNYSDLTTTLIELIGVDNFFCKASADRLKIQTANPESYRSLIHFLKDEGAEYHTYQLKEDKPLRVVIRNLRHTTEPDTIKEELEVRMFDVRRVTNVLHRVTKTPLPLFFVDLEPQIKSNDIFQLTSLLHTKIRVEEPYKSKILSQCNNCQEYGHTKTYCGYPPRCVRCGAGHKTPDCPNQRSDPPKCALCSGNHPASYRGCSIYKDLQRVKKPFTKSNFVSTNTKTNFSNVKDSRPSNDTHLNQSNAHFPTYAQATSGRPVNNAASETTPDLNNTITRFLEEFKSLLNPLMSLLTTHHSWGCRATNPRGSVLHNFVSQNNFKVLAPPGPTYWPTSVRKNPDILDIFIAKIPSNIHCNTINILDLNSDHSSVILTLNASPPLRPISPKLFSHTTNKLQFHELVDQRIQLNVKLKSKDDLDSAVNNFTNIIQSSAWSSSKQTTPPSNLSPMPAHIREVIVQKRRARAYYQRSRLPSHKQLYNKLSNALKKLLAKHKSNSFASYLTNLSHKDGSLWRATKNVCKTKTPNIPIKKPDGSLAVTDSDKTEAFKQHLSDIFVPHSDIFCPHNINSVEEFLNVPLPACLP</sequence>
<dbReference type="EMBL" id="VYZN01000011">
    <property type="protein sequence ID" value="KAE9542261.1"/>
    <property type="molecule type" value="Genomic_DNA"/>
</dbReference>
<name>A0A6G0TZH5_APHGL</name>
<feature type="non-terminal residue" evidence="3">
    <location>
        <position position="719"/>
    </location>
</feature>
<dbReference type="Pfam" id="PF14529">
    <property type="entry name" value="Exo_endo_phos_2"/>
    <property type="match status" value="1"/>
</dbReference>
<dbReference type="SMART" id="SM00596">
    <property type="entry name" value="PRE_C2HC"/>
    <property type="match status" value="1"/>
</dbReference>
<feature type="compositionally biased region" description="Low complexity" evidence="1">
    <location>
        <begin position="9"/>
        <end position="29"/>
    </location>
</feature>
<dbReference type="Gene3D" id="3.60.10.10">
    <property type="entry name" value="Endonuclease/exonuclease/phosphatase"/>
    <property type="match status" value="1"/>
</dbReference>
<reference evidence="3 4" key="1">
    <citation type="submission" date="2019-08" db="EMBL/GenBank/DDBJ databases">
        <title>The genome of the soybean aphid Biotype 1, its phylome, world population structure and adaptation to the North American continent.</title>
        <authorList>
            <person name="Giordano R."/>
            <person name="Donthu R.K."/>
            <person name="Hernandez A.G."/>
            <person name="Wright C.L."/>
            <person name="Zimin A.V."/>
        </authorList>
    </citation>
    <scope>NUCLEOTIDE SEQUENCE [LARGE SCALE GENOMIC DNA]</scope>
    <source>
        <tissue evidence="3">Whole aphids</tissue>
    </source>
</reference>
<dbReference type="InterPro" id="IPR006579">
    <property type="entry name" value="Pre_C2HC_dom"/>
</dbReference>
<dbReference type="PANTHER" id="PTHR33273:SF2">
    <property type="entry name" value="ENDONUCLEASE_EXONUCLEASE_PHOSPHATASE DOMAIN-CONTAINING PROTEIN"/>
    <property type="match status" value="1"/>
</dbReference>
<keyword evidence="4" id="KW-1185">Reference proteome</keyword>
<dbReference type="AlphaFoldDB" id="A0A6G0TZH5"/>
<protein>
    <recommendedName>
        <fullName evidence="2">Pre-C2HC domain-containing protein</fullName>
    </recommendedName>
</protein>
<organism evidence="3 4">
    <name type="scientific">Aphis glycines</name>
    <name type="common">Soybean aphid</name>
    <dbReference type="NCBI Taxonomy" id="307491"/>
    <lineage>
        <taxon>Eukaryota</taxon>
        <taxon>Metazoa</taxon>
        <taxon>Ecdysozoa</taxon>
        <taxon>Arthropoda</taxon>
        <taxon>Hexapoda</taxon>
        <taxon>Insecta</taxon>
        <taxon>Pterygota</taxon>
        <taxon>Neoptera</taxon>
        <taxon>Paraneoptera</taxon>
        <taxon>Hemiptera</taxon>
        <taxon>Sternorrhyncha</taxon>
        <taxon>Aphidomorpha</taxon>
        <taxon>Aphidoidea</taxon>
        <taxon>Aphididae</taxon>
        <taxon>Aphidini</taxon>
        <taxon>Aphis</taxon>
        <taxon>Aphis</taxon>
    </lineage>
</organism>